<organism evidence="1 2">
    <name type="scientific">Rhabditophanes sp. KR3021</name>
    <dbReference type="NCBI Taxonomy" id="114890"/>
    <lineage>
        <taxon>Eukaryota</taxon>
        <taxon>Metazoa</taxon>
        <taxon>Ecdysozoa</taxon>
        <taxon>Nematoda</taxon>
        <taxon>Chromadorea</taxon>
        <taxon>Rhabditida</taxon>
        <taxon>Tylenchina</taxon>
        <taxon>Panagrolaimomorpha</taxon>
        <taxon>Strongyloidoidea</taxon>
        <taxon>Alloionematidae</taxon>
        <taxon>Rhabditophanes</taxon>
    </lineage>
</organism>
<reference evidence="2" key="1">
    <citation type="submission" date="2016-11" db="UniProtKB">
        <authorList>
            <consortium name="WormBaseParasite"/>
        </authorList>
    </citation>
    <scope>IDENTIFICATION</scope>
    <source>
        <strain evidence="2">KR3021</strain>
    </source>
</reference>
<protein>
    <submittedName>
        <fullName evidence="2">Aldo_ket_red domain-containing protein</fullName>
    </submittedName>
</protein>
<sequence length="283" mass="32017">MSAILNHMPIIGFGTFQIKSDDIFNCLDVALEAGYRFFDTAQCYGNEAAIGDALKKLLPKYLLKREDIFITTKVAPANQGEIKCRKSVLKSLEKLDTQYIDLVLIHWPGTAHLPSSNASNSKNRSGTWKILEQMVEEKVIKWIGVSNYNINHLEELLLECKIKPALNQCEYHPFYYSIELVEFCKKNGIHFQAYSSFGSASHKNLVLEDADIVNMAKEKNCTTNQLVLAWSICQGISVLPRSKSREHIISNFGSAQIVLSDKDIQLLVKSNLQKFCWDPKLVV</sequence>
<accession>A0AC35TRL5</accession>
<proteinExistence type="predicted"/>
<dbReference type="Proteomes" id="UP000095286">
    <property type="component" value="Unplaced"/>
</dbReference>
<evidence type="ECO:0000313" key="1">
    <source>
        <dbReference type="Proteomes" id="UP000095286"/>
    </source>
</evidence>
<dbReference type="WBParaSite" id="RSKR_0000336400.1">
    <property type="protein sequence ID" value="RSKR_0000336400.1"/>
    <property type="gene ID" value="RSKR_0000336400"/>
</dbReference>
<evidence type="ECO:0000313" key="2">
    <source>
        <dbReference type="WBParaSite" id="RSKR_0000336400.1"/>
    </source>
</evidence>
<name>A0AC35TRL5_9BILA</name>